<dbReference type="Proteomes" id="UP000015241">
    <property type="component" value="Unassembled WGS sequence"/>
</dbReference>
<dbReference type="AlphaFoldDB" id="S8FBX2"/>
<evidence type="ECO:0000256" key="1">
    <source>
        <dbReference type="SAM" id="MobiDB-lite"/>
    </source>
</evidence>
<feature type="region of interest" description="Disordered" evidence="1">
    <location>
        <begin position="132"/>
        <end position="179"/>
    </location>
</feature>
<accession>S8FBX2</accession>
<dbReference type="HOGENOM" id="CLU_1042197_0_0_1"/>
<name>S8FBX2_FOMSC</name>
<feature type="compositionally biased region" description="Low complexity" evidence="1">
    <location>
        <begin position="146"/>
        <end position="156"/>
    </location>
</feature>
<evidence type="ECO:0000313" key="2">
    <source>
        <dbReference type="EMBL" id="EPS96049.1"/>
    </source>
</evidence>
<evidence type="ECO:0000313" key="3">
    <source>
        <dbReference type="Proteomes" id="UP000015241"/>
    </source>
</evidence>
<feature type="compositionally biased region" description="Pro residues" evidence="1">
    <location>
        <begin position="157"/>
        <end position="167"/>
    </location>
</feature>
<dbReference type="OrthoDB" id="2797907at2759"/>
<dbReference type="EMBL" id="KE504195">
    <property type="protein sequence ID" value="EPS96049.1"/>
    <property type="molecule type" value="Genomic_DNA"/>
</dbReference>
<keyword evidence="3" id="KW-1185">Reference proteome</keyword>
<protein>
    <submittedName>
        <fullName evidence="2">Uncharacterized protein</fullName>
    </submittedName>
</protein>
<gene>
    <name evidence="2" type="ORF">FOMPIDRAFT_92868</name>
</gene>
<dbReference type="InParanoid" id="S8FBX2"/>
<reference evidence="2 3" key="1">
    <citation type="journal article" date="2012" name="Science">
        <title>The Paleozoic origin of enzymatic lignin decomposition reconstructed from 31 fungal genomes.</title>
        <authorList>
            <person name="Floudas D."/>
            <person name="Binder M."/>
            <person name="Riley R."/>
            <person name="Barry K."/>
            <person name="Blanchette R.A."/>
            <person name="Henrissat B."/>
            <person name="Martinez A.T."/>
            <person name="Otillar R."/>
            <person name="Spatafora J.W."/>
            <person name="Yadav J.S."/>
            <person name="Aerts A."/>
            <person name="Benoit I."/>
            <person name="Boyd A."/>
            <person name="Carlson A."/>
            <person name="Copeland A."/>
            <person name="Coutinho P.M."/>
            <person name="de Vries R.P."/>
            <person name="Ferreira P."/>
            <person name="Findley K."/>
            <person name="Foster B."/>
            <person name="Gaskell J."/>
            <person name="Glotzer D."/>
            <person name="Gorecki P."/>
            <person name="Heitman J."/>
            <person name="Hesse C."/>
            <person name="Hori C."/>
            <person name="Igarashi K."/>
            <person name="Jurgens J.A."/>
            <person name="Kallen N."/>
            <person name="Kersten P."/>
            <person name="Kohler A."/>
            <person name="Kuees U."/>
            <person name="Kumar T.K.A."/>
            <person name="Kuo A."/>
            <person name="LaButti K."/>
            <person name="Larrondo L.F."/>
            <person name="Lindquist E."/>
            <person name="Ling A."/>
            <person name="Lombard V."/>
            <person name="Lucas S."/>
            <person name="Lundell T."/>
            <person name="Martin R."/>
            <person name="McLaughlin D.J."/>
            <person name="Morgenstern I."/>
            <person name="Morin E."/>
            <person name="Murat C."/>
            <person name="Nagy L.G."/>
            <person name="Nolan M."/>
            <person name="Ohm R.A."/>
            <person name="Patyshakuliyeva A."/>
            <person name="Rokas A."/>
            <person name="Ruiz-Duenas F.J."/>
            <person name="Sabat G."/>
            <person name="Salamov A."/>
            <person name="Samejima M."/>
            <person name="Schmutz J."/>
            <person name="Slot J.C."/>
            <person name="St John F."/>
            <person name="Stenlid J."/>
            <person name="Sun H."/>
            <person name="Sun S."/>
            <person name="Syed K."/>
            <person name="Tsang A."/>
            <person name="Wiebenga A."/>
            <person name="Young D."/>
            <person name="Pisabarro A."/>
            <person name="Eastwood D.C."/>
            <person name="Martin F."/>
            <person name="Cullen D."/>
            <person name="Grigoriev I.V."/>
            <person name="Hibbett D.S."/>
        </authorList>
    </citation>
    <scope>NUCLEOTIDE SEQUENCE</scope>
    <source>
        <strain evidence="3">FP-58527</strain>
    </source>
</reference>
<proteinExistence type="predicted"/>
<organism evidence="2 3">
    <name type="scientific">Fomitopsis schrenkii</name>
    <name type="common">Brown rot fungus</name>
    <dbReference type="NCBI Taxonomy" id="2126942"/>
    <lineage>
        <taxon>Eukaryota</taxon>
        <taxon>Fungi</taxon>
        <taxon>Dikarya</taxon>
        <taxon>Basidiomycota</taxon>
        <taxon>Agaricomycotina</taxon>
        <taxon>Agaricomycetes</taxon>
        <taxon>Polyporales</taxon>
        <taxon>Fomitopsis</taxon>
    </lineage>
</organism>
<sequence length="267" mass="30726">MQKKTKSGRIPKPKDQPVNIYTGQDSFLAKMQISVEDLNRFREIADASILNELDTTEDFKGQDKDDLKRHLTEVERMWTNASKYDGAWPILDYTKYWFAESRKGSRKRGLRRHDQYLVPMRPTAAAIHVRDGRTRHQPEVQLARQTRSASSTLSTPPATPRKPPVPVNPHTSAVSRSAREHNMLESGHTKIPFAPVLRFLRSLNPSLEHLAPRFREAGIKDGQRLRAVAGWETRRQWLAEVVELDAFEAELLRIALDEVERGIRNLY</sequence>